<keyword evidence="8" id="KW-1185">Reference proteome</keyword>
<evidence type="ECO:0008006" key="9">
    <source>
        <dbReference type="Google" id="ProtNLM"/>
    </source>
</evidence>
<dbReference type="PANTHER" id="PTHR11525:SF0">
    <property type="entry name" value="FARNESYL PYROPHOSPHATE SYNTHASE"/>
    <property type="match status" value="1"/>
</dbReference>
<evidence type="ECO:0000256" key="1">
    <source>
        <dbReference type="ARBA" id="ARBA00001946"/>
    </source>
</evidence>
<evidence type="ECO:0000256" key="2">
    <source>
        <dbReference type="ARBA" id="ARBA00022679"/>
    </source>
</evidence>
<dbReference type="EnsemblMetazoa" id="LLOJ009392-RA">
    <property type="protein sequence ID" value="LLOJ009392-PA"/>
    <property type="gene ID" value="LLOJ009392"/>
</dbReference>
<evidence type="ECO:0000256" key="6">
    <source>
        <dbReference type="RuleBase" id="RU004466"/>
    </source>
</evidence>
<proteinExistence type="inferred from homology"/>
<keyword evidence="2 6" id="KW-0808">Transferase</keyword>
<dbReference type="InterPro" id="IPR000092">
    <property type="entry name" value="Polyprenyl_synt"/>
</dbReference>
<dbReference type="EMBL" id="AJWK01032620">
    <property type="status" value="NOT_ANNOTATED_CDS"/>
    <property type="molecule type" value="Genomic_DNA"/>
</dbReference>
<dbReference type="InterPro" id="IPR008949">
    <property type="entry name" value="Isoprenoid_synthase_dom_sf"/>
</dbReference>
<protein>
    <recommendedName>
        <fullName evidence="9">Polyprenyl synthetase</fullName>
    </recommendedName>
</protein>
<dbReference type="Proteomes" id="UP000092461">
    <property type="component" value="Unassembled WGS sequence"/>
</dbReference>
<dbReference type="VEuPathDB" id="VectorBase:LLOJ009392"/>
<reference evidence="7" key="1">
    <citation type="submission" date="2020-05" db="UniProtKB">
        <authorList>
            <consortium name="EnsemblMetazoa"/>
        </authorList>
    </citation>
    <scope>IDENTIFICATION</scope>
    <source>
        <strain evidence="7">Jacobina</strain>
    </source>
</reference>
<dbReference type="PANTHER" id="PTHR11525">
    <property type="entry name" value="FARNESYL-PYROPHOSPHATE SYNTHETASE"/>
    <property type="match status" value="1"/>
</dbReference>
<dbReference type="GO" id="GO:0045337">
    <property type="term" value="P:farnesyl diphosphate biosynthetic process"/>
    <property type="evidence" value="ECO:0007669"/>
    <property type="project" value="TreeGrafter"/>
</dbReference>
<dbReference type="GO" id="GO:0046872">
    <property type="term" value="F:metal ion binding"/>
    <property type="evidence" value="ECO:0007669"/>
    <property type="project" value="UniProtKB-KW"/>
</dbReference>
<name>A0A1B0CWK8_LUTLO</name>
<comment type="similarity">
    <text evidence="6">Belongs to the FPP/GGPP synthase family.</text>
</comment>
<accession>A0A1B0CWK8</accession>
<sequence>MPGGNRYCGVMTAETHKILTPDHQQTRENLKLASYLGWCFEIILDSFNALDDILDRSEMRNGVPCWYLQNNLGNLAIVDGLLLQCGTYHILRKYFGHLDCYLQVIEVINEAIYRTHVGLRTDIKASEDTKFISTKIYQDIAINTTFYAASLLPVSLGLLLSGHKDLQALKKAEPILAEQGLYYVIENDYFDCYGDPKVIKKLANDIQEGKCCWPAVVCMELASPEQKAIMKENYGKADPKCVARIKQLYTDLNLPQIFEDYTVDLINRLERDIENTLDGDIKKVTLMLTEAISYSRHRGRPIY</sequence>
<evidence type="ECO:0000256" key="5">
    <source>
        <dbReference type="ARBA" id="ARBA00033740"/>
    </source>
</evidence>
<dbReference type="VEuPathDB" id="VectorBase:LLONM1_005958"/>
<dbReference type="Pfam" id="PF00348">
    <property type="entry name" value="polyprenyl_synt"/>
    <property type="match status" value="1"/>
</dbReference>
<evidence type="ECO:0000313" key="7">
    <source>
        <dbReference type="EnsemblMetazoa" id="LLOJ009392-PA"/>
    </source>
</evidence>
<dbReference type="SUPFAM" id="SSF48576">
    <property type="entry name" value="Terpenoid synthases"/>
    <property type="match status" value="1"/>
</dbReference>
<evidence type="ECO:0000313" key="8">
    <source>
        <dbReference type="Proteomes" id="UP000092461"/>
    </source>
</evidence>
<organism evidence="7 8">
    <name type="scientific">Lutzomyia longipalpis</name>
    <name type="common">Sand fly</name>
    <dbReference type="NCBI Taxonomy" id="7200"/>
    <lineage>
        <taxon>Eukaryota</taxon>
        <taxon>Metazoa</taxon>
        <taxon>Ecdysozoa</taxon>
        <taxon>Arthropoda</taxon>
        <taxon>Hexapoda</taxon>
        <taxon>Insecta</taxon>
        <taxon>Pterygota</taxon>
        <taxon>Neoptera</taxon>
        <taxon>Endopterygota</taxon>
        <taxon>Diptera</taxon>
        <taxon>Nematocera</taxon>
        <taxon>Psychodoidea</taxon>
        <taxon>Psychodidae</taxon>
        <taxon>Lutzomyia</taxon>
        <taxon>Lutzomyia</taxon>
    </lineage>
</organism>
<evidence type="ECO:0000256" key="4">
    <source>
        <dbReference type="ARBA" id="ARBA00022842"/>
    </source>
</evidence>
<dbReference type="Gene3D" id="1.10.600.10">
    <property type="entry name" value="Farnesyl Diphosphate Synthase"/>
    <property type="match status" value="1"/>
</dbReference>
<comment type="pathway">
    <text evidence="5">Pheromone biosynthesis.</text>
</comment>
<keyword evidence="3" id="KW-0479">Metal-binding</keyword>
<keyword evidence="4" id="KW-0460">Magnesium</keyword>
<dbReference type="GO" id="GO:0004161">
    <property type="term" value="F:dimethylallyltranstransferase activity"/>
    <property type="evidence" value="ECO:0007669"/>
    <property type="project" value="TreeGrafter"/>
</dbReference>
<dbReference type="EMBL" id="AJWK01032619">
    <property type="status" value="NOT_ANNOTATED_CDS"/>
    <property type="molecule type" value="Genomic_DNA"/>
</dbReference>
<dbReference type="GO" id="GO:0042811">
    <property type="term" value="P:pheromone biosynthetic process"/>
    <property type="evidence" value="ECO:0007669"/>
    <property type="project" value="UniProtKB-ARBA"/>
</dbReference>
<comment type="cofactor">
    <cofactor evidence="1">
        <name>Mg(2+)</name>
        <dbReference type="ChEBI" id="CHEBI:18420"/>
    </cofactor>
</comment>
<dbReference type="GO" id="GO:0005737">
    <property type="term" value="C:cytoplasm"/>
    <property type="evidence" value="ECO:0007669"/>
    <property type="project" value="TreeGrafter"/>
</dbReference>
<dbReference type="AlphaFoldDB" id="A0A1B0CWK8"/>
<dbReference type="InterPro" id="IPR039702">
    <property type="entry name" value="FPS1-like"/>
</dbReference>
<dbReference type="GO" id="GO:0004337">
    <property type="term" value="F:(2E,6E)-farnesyl diphosphate synthase activity"/>
    <property type="evidence" value="ECO:0007669"/>
    <property type="project" value="TreeGrafter"/>
</dbReference>
<dbReference type="SFLD" id="SFLDS00005">
    <property type="entry name" value="Isoprenoid_Synthase_Type_I"/>
    <property type="match status" value="1"/>
</dbReference>
<evidence type="ECO:0000256" key="3">
    <source>
        <dbReference type="ARBA" id="ARBA00022723"/>
    </source>
</evidence>